<protein>
    <submittedName>
        <fullName evidence="2">Uncharacterized protein</fullName>
    </submittedName>
</protein>
<dbReference type="EMBL" id="FNTX01000002">
    <property type="protein sequence ID" value="SEE72635.1"/>
    <property type="molecule type" value="Genomic_DNA"/>
</dbReference>
<evidence type="ECO:0000313" key="2">
    <source>
        <dbReference type="EMBL" id="SEE72635.1"/>
    </source>
</evidence>
<sequence>MGTDEDAKLPEERRTRLRALLMWMVAGATVLATLAGIYAVAIGFPVVTSTTVTSVATVNDDHGLLVRYEVGSSSCHDPYGIEVTETDDAVRLDGRRVDPTGTRVFGKACTDDLYSVVETVWLDDPLEDRRIVLPDGTELEPVDVRVVLDLPEDDG</sequence>
<name>A0A1H5L6C9_9MICO</name>
<dbReference type="RefSeq" id="WP_089773570.1">
    <property type="nucleotide sequence ID" value="NZ_FNTX01000002.1"/>
</dbReference>
<keyword evidence="1" id="KW-0812">Transmembrane</keyword>
<dbReference type="AlphaFoldDB" id="A0A1H5L6C9"/>
<reference evidence="3" key="1">
    <citation type="submission" date="2016-10" db="EMBL/GenBank/DDBJ databases">
        <authorList>
            <person name="Varghese N."/>
            <person name="Submissions S."/>
        </authorList>
    </citation>
    <scope>NUCLEOTIDE SEQUENCE [LARGE SCALE GENOMIC DNA]</scope>
    <source>
        <strain evidence="3">DSM 21368</strain>
    </source>
</reference>
<keyword evidence="1" id="KW-0472">Membrane</keyword>
<organism evidence="2 3">
    <name type="scientific">Ruania alba</name>
    <dbReference type="NCBI Taxonomy" id="648782"/>
    <lineage>
        <taxon>Bacteria</taxon>
        <taxon>Bacillati</taxon>
        <taxon>Actinomycetota</taxon>
        <taxon>Actinomycetes</taxon>
        <taxon>Micrococcales</taxon>
        <taxon>Ruaniaceae</taxon>
        <taxon>Ruania</taxon>
    </lineage>
</organism>
<proteinExistence type="predicted"/>
<evidence type="ECO:0000313" key="3">
    <source>
        <dbReference type="Proteomes" id="UP000199220"/>
    </source>
</evidence>
<dbReference type="Proteomes" id="UP000199220">
    <property type="component" value="Unassembled WGS sequence"/>
</dbReference>
<feature type="transmembrane region" description="Helical" evidence="1">
    <location>
        <begin position="20"/>
        <end position="44"/>
    </location>
</feature>
<dbReference type="STRING" id="648782.SAMN04488554_2642"/>
<accession>A0A1H5L6C9</accession>
<evidence type="ECO:0000256" key="1">
    <source>
        <dbReference type="SAM" id="Phobius"/>
    </source>
</evidence>
<keyword evidence="1" id="KW-1133">Transmembrane helix</keyword>
<dbReference type="OrthoDB" id="5146740at2"/>
<gene>
    <name evidence="2" type="ORF">SAMN04488554_2642</name>
</gene>
<keyword evidence="3" id="KW-1185">Reference proteome</keyword>